<dbReference type="OrthoDB" id="5630180at2"/>
<evidence type="ECO:0000313" key="2">
    <source>
        <dbReference type="EMBL" id="KGP62670.1"/>
    </source>
</evidence>
<evidence type="ECO:0000313" key="3">
    <source>
        <dbReference type="Proteomes" id="UP000054422"/>
    </source>
</evidence>
<organism evidence="2 3">
    <name type="scientific">Legionella norrlandica</name>
    <dbReference type="NCBI Taxonomy" id="1498499"/>
    <lineage>
        <taxon>Bacteria</taxon>
        <taxon>Pseudomonadati</taxon>
        <taxon>Pseudomonadota</taxon>
        <taxon>Gammaproteobacteria</taxon>
        <taxon>Legionellales</taxon>
        <taxon>Legionellaceae</taxon>
        <taxon>Legionella</taxon>
    </lineage>
</organism>
<dbReference type="Proteomes" id="UP000054422">
    <property type="component" value="Unassembled WGS sequence"/>
</dbReference>
<feature type="domain" description="DUF3638" evidence="1">
    <location>
        <begin position="608"/>
        <end position="841"/>
    </location>
</feature>
<protein>
    <recommendedName>
        <fullName evidence="1">DUF3638 domain-containing protein</fullName>
    </recommendedName>
</protein>
<dbReference type="STRING" id="1498499.EP47_10615"/>
<dbReference type="EMBL" id="JNCF01000048">
    <property type="protein sequence ID" value="KGP62670.1"/>
    <property type="molecule type" value="Genomic_DNA"/>
</dbReference>
<dbReference type="Pfam" id="PF12340">
    <property type="entry name" value="DUF3638"/>
    <property type="match status" value="1"/>
</dbReference>
<dbReference type="RefSeq" id="WP_052117662.1">
    <property type="nucleotide sequence ID" value="NZ_JNCF01000048.1"/>
</dbReference>
<comment type="caution">
    <text evidence="2">The sequence shown here is derived from an EMBL/GenBank/DDBJ whole genome shotgun (WGS) entry which is preliminary data.</text>
</comment>
<proteinExistence type="predicted"/>
<name>A0A0A2SNE4_9GAMM</name>
<dbReference type="InterPro" id="IPR022099">
    <property type="entry name" value="DUF3638"/>
</dbReference>
<accession>A0A0A2SNE4</accession>
<evidence type="ECO:0000259" key="1">
    <source>
        <dbReference type="Pfam" id="PF12340"/>
    </source>
</evidence>
<gene>
    <name evidence="2" type="ORF">EP47_10615</name>
</gene>
<reference evidence="2 3" key="1">
    <citation type="submission" date="2014-05" db="EMBL/GenBank/DDBJ databases">
        <authorList>
            <person name="Rizzardi K."/>
            <person name="Winiecka-Krusnell J."/>
            <person name="Ramliden M."/>
            <person name="Alm E."/>
            <person name="Andersson S."/>
            <person name="Byfors S."/>
        </authorList>
    </citation>
    <scope>NUCLEOTIDE SEQUENCE [LARGE SCALE GENOMIC DNA]</scope>
    <source>
        <strain evidence="2 3">LEGN</strain>
    </source>
</reference>
<dbReference type="AlphaFoldDB" id="A0A0A2SNE4"/>
<keyword evidence="3" id="KW-1185">Reference proteome</keyword>
<sequence>MQKVLIPAEAAEVEKLEKKIVALKLDLAAITKSDLVSKQSKAKIENSIKTCESRIREIKDVEVFLFVGDSPKIKELEGKYARLRTEMLEAYAAFKDGGKDREQLASKYDQTKAAFFNVQNELRGAYATTDYLRVYQNKEGILKAKDFQSILHIGSINGKARIFTQMLGANIPTSPLKKVELEGLRNLQAQYANSTTKEDRLARVMLLGIEITHHLLERTAAATGKSPGWDRKAYTDAIHAFKEAVSDVQKAQEPIPIQQFSGLWRAVESEFVKDDEITKLFSKPIKQSPETTKQPLNINTKTNDMPIDSLGGHTQVKFRVYENPLSLIDKEQKELANRLRRLEGFEESIQVQEDGYYYENYGLFNSKTLENLFSITSKHFGIEGLTKVNIADLLKLMKEKQWIKDVVEMEGKFQITKHPSEFFSYPDVGTFLAEKGFDRRAIKTISDRLETFLYQTAVNGGTYTFAAGYEEELRLKVTEAQKRYNLEFLEAKNKIDSLLAQSPDEITMADLNAAYLLNDYRDILSHFPLEEHAKVQIALNNAMTRMLYYKTELDHLNDVQSTFEMGQEGKAISMLHIKRNYPLDKLLISESRLDKKSTPEDVLKEEQDQKMQRAFLLFESEFGHRCNTRQVNVFRGLLLDEETNPDKIDSAQARMGFGKTTLLPLVALYKTGGDKLVRFIVPKSALETNTADMSTTLINVVGKRAVKDDFQRYSIVSDPKADMLLESPRLRSLQSAKEDLQKRLALYKKIIANREVLVQAPNVRNSMECQAKIFLDMLLRTPEKPTATEALQNKELMECISVLNEIRSITTISVFDELDATQDSATTDVNYTSGNKLPLDPKEIYPLEVITQTILAAEDKSLTNLANLLLDKFNIRGEERASISKYILSLEEREPSSVTSSNSTSVYLMRAILTDPKGMLTLFTEKEAGKDFGVWFQNDSDGKKKYDFEALRTGTESQVKNPLLITVPYSSANQPKPQGSRFDNPEVTAITTFLYYFDPNTEICAVPHFEFLIESFRSGSGERPYLDPQNNILNQNLLKLWIL</sequence>